<accession>A0A9D2MIE6</accession>
<reference evidence="2" key="2">
    <citation type="submission" date="2021-04" db="EMBL/GenBank/DDBJ databases">
        <authorList>
            <person name="Gilroy R."/>
        </authorList>
    </citation>
    <scope>NUCLEOTIDE SEQUENCE</scope>
    <source>
        <strain evidence="2">CHK188-16595</strain>
    </source>
</reference>
<reference evidence="2" key="1">
    <citation type="journal article" date="2021" name="PeerJ">
        <title>Extensive microbial diversity within the chicken gut microbiome revealed by metagenomics and culture.</title>
        <authorList>
            <person name="Gilroy R."/>
            <person name="Ravi A."/>
            <person name="Getino M."/>
            <person name="Pursley I."/>
            <person name="Horton D.L."/>
            <person name="Alikhan N.F."/>
            <person name="Baker D."/>
            <person name="Gharbi K."/>
            <person name="Hall N."/>
            <person name="Watson M."/>
            <person name="Adriaenssens E.M."/>
            <person name="Foster-Nyarko E."/>
            <person name="Jarju S."/>
            <person name="Secka A."/>
            <person name="Antonio M."/>
            <person name="Oren A."/>
            <person name="Chaudhuri R.R."/>
            <person name="La Ragione R."/>
            <person name="Hildebrand F."/>
            <person name="Pallen M.J."/>
        </authorList>
    </citation>
    <scope>NUCLEOTIDE SEQUENCE</scope>
    <source>
        <strain evidence="2">CHK188-16595</strain>
    </source>
</reference>
<feature type="transmembrane region" description="Helical" evidence="1">
    <location>
        <begin position="59"/>
        <end position="78"/>
    </location>
</feature>
<dbReference type="EMBL" id="DWXN01000012">
    <property type="protein sequence ID" value="HJB75385.1"/>
    <property type="molecule type" value="Genomic_DNA"/>
</dbReference>
<sequence>MANDYHDEHLDSPLVVHKVTDASYHETENNVDVNATHIEEETATLERHRFKKEKKSSKWPIILTFLVVVIAVFCYLYFSGSLAGIGLGTAQTTTEPETQAYTLPENPYEGIITVKGTYIFFEGEEVDGIEGLESEVRYLDSGASFVIQDEDADSTFLYEEVLPLLQQYGIQTEVRYVVSSGLTSRYETTSGAAQSTSQAQ</sequence>
<keyword evidence="1" id="KW-1133">Transmembrane helix</keyword>
<proteinExistence type="predicted"/>
<keyword evidence="1" id="KW-0472">Membrane</keyword>
<protein>
    <submittedName>
        <fullName evidence="2">Uncharacterized protein</fullName>
    </submittedName>
</protein>
<evidence type="ECO:0000313" key="3">
    <source>
        <dbReference type="Proteomes" id="UP000823877"/>
    </source>
</evidence>
<evidence type="ECO:0000256" key="1">
    <source>
        <dbReference type="SAM" id="Phobius"/>
    </source>
</evidence>
<comment type="caution">
    <text evidence="2">The sequence shown here is derived from an EMBL/GenBank/DDBJ whole genome shotgun (WGS) entry which is preliminary data.</text>
</comment>
<name>A0A9D2MIE6_9FIRM</name>
<evidence type="ECO:0000313" key="2">
    <source>
        <dbReference type="EMBL" id="HJB75385.1"/>
    </source>
</evidence>
<gene>
    <name evidence="2" type="ORF">IAA37_06920</name>
</gene>
<keyword evidence="1" id="KW-0812">Transmembrane</keyword>
<dbReference type="Proteomes" id="UP000823877">
    <property type="component" value="Unassembled WGS sequence"/>
</dbReference>
<dbReference type="AlphaFoldDB" id="A0A9D2MIE6"/>
<organism evidence="2 3">
    <name type="scientific">Candidatus Eubacterium faecale</name>
    <dbReference type="NCBI Taxonomy" id="2838568"/>
    <lineage>
        <taxon>Bacteria</taxon>
        <taxon>Bacillati</taxon>
        <taxon>Bacillota</taxon>
        <taxon>Clostridia</taxon>
        <taxon>Eubacteriales</taxon>
        <taxon>Eubacteriaceae</taxon>
        <taxon>Eubacterium</taxon>
    </lineage>
</organism>